<protein>
    <submittedName>
        <fullName evidence="1">Uncharacterized protein</fullName>
    </submittedName>
</protein>
<gene>
    <name evidence="1" type="ordered locus">RBRH_00814</name>
</gene>
<dbReference type="AlphaFoldDB" id="E5AKI8"/>
<dbReference type="KEGG" id="brh:RBRH_00814"/>
<proteinExistence type="predicted"/>
<dbReference type="STRING" id="882378.RBRH_00814"/>
<evidence type="ECO:0000313" key="2">
    <source>
        <dbReference type="Proteomes" id="UP000007437"/>
    </source>
</evidence>
<reference evidence="1 2" key="1">
    <citation type="journal article" date="2011" name="J. Bacteriol.">
        <title>Complete genome sequence of Burkholderia rhizoxinica, an endosymbiont of Rhizopus microsporus.</title>
        <authorList>
            <person name="Lackner G."/>
            <person name="Moebius N."/>
            <person name="Partida-Martinez L."/>
            <person name="Hertweck C."/>
        </authorList>
    </citation>
    <scope>NUCLEOTIDE SEQUENCE [LARGE SCALE GENOMIC DNA]</scope>
    <source>
        <strain evidence="2">DSM 19002 / CIP 109453 / HKI 454</strain>
    </source>
</reference>
<organism evidence="1 2">
    <name type="scientific">Mycetohabitans rhizoxinica (strain DSM 19002 / CIP 109453 / HKI 454)</name>
    <name type="common">Paraburkholderia rhizoxinica</name>
    <dbReference type="NCBI Taxonomy" id="882378"/>
    <lineage>
        <taxon>Bacteria</taxon>
        <taxon>Pseudomonadati</taxon>
        <taxon>Pseudomonadota</taxon>
        <taxon>Betaproteobacteria</taxon>
        <taxon>Burkholderiales</taxon>
        <taxon>Burkholderiaceae</taxon>
        <taxon>Mycetohabitans</taxon>
    </lineage>
</organism>
<name>E5AKI8_MYCRK</name>
<dbReference type="Proteomes" id="UP000007437">
    <property type="component" value="Chromosome"/>
</dbReference>
<sequence>MRHLHMIKTYLSLTKKAAAQRLLAAGLAARVGAAMILRLFHVKHDAFFVHKSCGSIHQCS</sequence>
<accession>E5AKI8</accession>
<dbReference type="EMBL" id="FR687359">
    <property type="protein sequence ID" value="CBW73660.1"/>
    <property type="molecule type" value="Genomic_DNA"/>
</dbReference>
<dbReference type="HOGENOM" id="CLU_2932467_0_0_4"/>
<evidence type="ECO:0000313" key="1">
    <source>
        <dbReference type="EMBL" id="CBW73660.1"/>
    </source>
</evidence>